<dbReference type="Pfam" id="PF07647">
    <property type="entry name" value="SAM_2"/>
    <property type="match status" value="1"/>
</dbReference>
<feature type="region of interest" description="Disordered" evidence="5">
    <location>
        <begin position="780"/>
        <end position="799"/>
    </location>
</feature>
<dbReference type="OMA" id="MNEEHNI"/>
<evidence type="ECO:0000259" key="6">
    <source>
        <dbReference type="PROSITE" id="PS50105"/>
    </source>
</evidence>
<sequence>MVLLLEHLEALVSRHERSLRSTVVKRQAQNQSGVSSEAEVLKALKSLFEHHKALDEKISHHEVFRPYDKYGQRVTVKILVRCQSCGSEMRLSIPVFRGKSNHNRVTMLQHLKSRRPDDGTKENGPIQSNQHSESSTQVQQNLQQNQHQGNDNNDKSDGYHIKSNELSTWQRRVSEMTSRVAELEETLAKTQKELLKSQDSNVKMQHDLRENIAQKEDQEERIATLEKRYLNAQRESTSLHDLTEKLEQELRHKEAQLKLQEEKTRAIQEKLELSDQKLAQLSKLPEIEEELKQRMDALSQAQERHGSAEDRIQRLEAQVEEKNAELLRLNQRLKMNEEHNTRLSSTVDKLLSESNERLQVHLKERMHALEEKNALTQELDKTRKYVEQLENEKVRTISFPEELETITPVSQDSLHKTFTSSSMLYQHSQNPVVSSAHKKKGIKSSLGRFFSKKEKIKGKEMGMASSSSQQGIGSYGNESVYGGDSDYSSADTISLGGGSVQKSDFDRRKKKNVTYRHELLAEAMKAGTPFALWNGPTIVAWLELWVGMPAWYVAACRANVKSGAIMSALSDTEIQREIGISNPLHRLKLRLAIQEMVSLTSPSAPKTSRTTLAYGDMNHEWVGNCWLPHLGLPQYRTYFMESLVDARMLDHLTKKELRSQLKMVDSFHRTSFQYGVSCLKRLNYDRNKLEERKRACDNSLSDVLVWSNERVIRWVTSINLKEYASNLLESGVHGAFIALDESFDMNSMALALQIPTQNTQARQVLDSEFNKLLSLGTDRRVDHSASSHHQHPPPDLKQS</sequence>
<dbReference type="FunFam" id="1.10.150.50:FF:000002">
    <property type="entry name" value="PTPRF interacting protein alpha 1"/>
    <property type="match status" value="1"/>
</dbReference>
<comment type="similarity">
    <text evidence="1">Belongs to the liprin family. Liprin-alpha subfamily.</text>
</comment>
<name>A0A1S4EF05_DIACI</name>
<dbReference type="InterPro" id="IPR001660">
    <property type="entry name" value="SAM"/>
</dbReference>
<evidence type="ECO:0000256" key="1">
    <source>
        <dbReference type="ARBA" id="ARBA00007026"/>
    </source>
</evidence>
<dbReference type="AlphaFoldDB" id="A0A1S4EF05"/>
<keyword evidence="7" id="KW-1185">Reference proteome</keyword>
<dbReference type="InterPro" id="IPR037621">
    <property type="entry name" value="LIP-1_SAM_2"/>
</dbReference>
<feature type="coiled-coil region" evidence="4">
    <location>
        <begin position="166"/>
        <end position="339"/>
    </location>
</feature>
<dbReference type="GO" id="GO:0005737">
    <property type="term" value="C:cytoplasm"/>
    <property type="evidence" value="ECO:0007669"/>
    <property type="project" value="UniProtKB-ARBA"/>
</dbReference>
<dbReference type="GO" id="GO:0050808">
    <property type="term" value="P:synapse organization"/>
    <property type="evidence" value="ECO:0007669"/>
    <property type="project" value="TreeGrafter"/>
</dbReference>
<gene>
    <name evidence="8" type="primary">LOC103512080</name>
</gene>
<feature type="domain" description="SAM" evidence="6">
    <location>
        <begin position="533"/>
        <end position="599"/>
    </location>
</feature>
<dbReference type="PANTHER" id="PTHR12587:SF20">
    <property type="entry name" value="LIPRIN-ALPHA, ISOFORM E"/>
    <property type="match status" value="1"/>
</dbReference>
<dbReference type="KEGG" id="dci:103512080"/>
<feature type="domain" description="SAM" evidence="6">
    <location>
        <begin position="626"/>
        <end position="682"/>
    </location>
</feature>
<proteinExistence type="inferred from homology"/>
<dbReference type="GeneID" id="103512080"/>
<evidence type="ECO:0000256" key="3">
    <source>
        <dbReference type="ARBA" id="ARBA00023054"/>
    </source>
</evidence>
<evidence type="ECO:0000256" key="4">
    <source>
        <dbReference type="SAM" id="Coils"/>
    </source>
</evidence>
<dbReference type="FunFam" id="1.10.150.50:FF:000004">
    <property type="entry name" value="PTPRF interacting protein alpha 1"/>
    <property type="match status" value="1"/>
</dbReference>
<reference evidence="8" key="1">
    <citation type="submission" date="2025-08" db="UniProtKB">
        <authorList>
            <consortium name="RefSeq"/>
        </authorList>
    </citation>
    <scope>IDENTIFICATION</scope>
</reference>
<dbReference type="Proteomes" id="UP000079169">
    <property type="component" value="Unplaced"/>
</dbReference>
<dbReference type="SMART" id="SM00454">
    <property type="entry name" value="SAM"/>
    <property type="match status" value="3"/>
</dbReference>
<keyword evidence="3 4" id="KW-0175">Coiled coil</keyword>
<evidence type="ECO:0000313" key="7">
    <source>
        <dbReference type="Proteomes" id="UP000079169"/>
    </source>
</evidence>
<keyword evidence="2" id="KW-0677">Repeat</keyword>
<evidence type="ECO:0000313" key="8">
    <source>
        <dbReference type="RefSeq" id="XP_017300718.1"/>
    </source>
</evidence>
<dbReference type="Pfam" id="PF00536">
    <property type="entry name" value="SAM_1"/>
    <property type="match status" value="2"/>
</dbReference>
<dbReference type="CDD" id="cd09562">
    <property type="entry name" value="SAM_liprin-alpha1_2_3_4_repeat1"/>
    <property type="match status" value="1"/>
</dbReference>
<feature type="compositionally biased region" description="Low complexity" evidence="5">
    <location>
        <begin position="137"/>
        <end position="151"/>
    </location>
</feature>
<dbReference type="InterPro" id="IPR057892">
    <property type="entry name" value="LIP-1_CC2"/>
</dbReference>
<dbReference type="Pfam" id="PF25526">
    <property type="entry name" value="LIP-1"/>
    <property type="match status" value="1"/>
</dbReference>
<dbReference type="InterPro" id="IPR029515">
    <property type="entry name" value="Liprin"/>
</dbReference>
<dbReference type="SUPFAM" id="SSF47769">
    <property type="entry name" value="SAM/Pointed domain"/>
    <property type="match status" value="3"/>
</dbReference>
<dbReference type="Gene3D" id="1.10.150.50">
    <property type="entry name" value="Transcription Factor, Ets-1"/>
    <property type="match status" value="3"/>
</dbReference>
<dbReference type="InterPro" id="IPR037622">
    <property type="entry name" value="LIP-1_SAM_3"/>
</dbReference>
<protein>
    <submittedName>
        <fullName evidence="8">Liprin-alpha-3</fullName>
    </submittedName>
</protein>
<dbReference type="InterPro" id="IPR037620">
    <property type="entry name" value="LIP-1_SAM_1"/>
</dbReference>
<feature type="domain" description="SAM" evidence="6">
    <location>
        <begin position="706"/>
        <end position="775"/>
    </location>
</feature>
<dbReference type="InterPro" id="IPR013761">
    <property type="entry name" value="SAM/pointed_sf"/>
</dbReference>
<evidence type="ECO:0000256" key="5">
    <source>
        <dbReference type="SAM" id="MobiDB-lite"/>
    </source>
</evidence>
<dbReference type="PROSITE" id="PS50105">
    <property type="entry name" value="SAM_DOMAIN"/>
    <property type="match status" value="3"/>
</dbReference>
<feature type="compositionally biased region" description="Polar residues" evidence="5">
    <location>
        <begin position="125"/>
        <end position="136"/>
    </location>
</feature>
<dbReference type="CDD" id="cd09568">
    <property type="entry name" value="SAM_liprin-alpha1_2_3_4_repeat3"/>
    <property type="match status" value="1"/>
</dbReference>
<dbReference type="PANTHER" id="PTHR12587">
    <property type="entry name" value="LAR INTERACTING PROTEIN LIP -RELATED PROTEIN"/>
    <property type="match status" value="1"/>
</dbReference>
<dbReference type="RefSeq" id="XP_017300718.1">
    <property type="nucleotide sequence ID" value="XM_017445229.2"/>
</dbReference>
<dbReference type="CDD" id="cd09565">
    <property type="entry name" value="SAM_liprin-alpha1_2_3_4_repeat2"/>
    <property type="match status" value="1"/>
</dbReference>
<organism evidence="7 8">
    <name type="scientific">Diaphorina citri</name>
    <name type="common">Asian citrus psyllid</name>
    <dbReference type="NCBI Taxonomy" id="121845"/>
    <lineage>
        <taxon>Eukaryota</taxon>
        <taxon>Metazoa</taxon>
        <taxon>Ecdysozoa</taxon>
        <taxon>Arthropoda</taxon>
        <taxon>Hexapoda</taxon>
        <taxon>Insecta</taxon>
        <taxon>Pterygota</taxon>
        <taxon>Neoptera</taxon>
        <taxon>Paraneoptera</taxon>
        <taxon>Hemiptera</taxon>
        <taxon>Sternorrhyncha</taxon>
        <taxon>Psylloidea</taxon>
        <taxon>Psyllidae</taxon>
        <taxon>Diaphorininae</taxon>
        <taxon>Diaphorina</taxon>
    </lineage>
</organism>
<dbReference type="STRING" id="121845.A0A1S4EF05"/>
<dbReference type="GO" id="GO:0048786">
    <property type="term" value="C:presynaptic active zone"/>
    <property type="evidence" value="ECO:0007669"/>
    <property type="project" value="TreeGrafter"/>
</dbReference>
<evidence type="ECO:0000256" key="2">
    <source>
        <dbReference type="ARBA" id="ARBA00022737"/>
    </source>
</evidence>
<dbReference type="CTD" id="249072"/>
<dbReference type="PaxDb" id="121845-A0A1S4EF05"/>
<accession>A0A1S4EF05</accession>
<feature type="region of interest" description="Disordered" evidence="5">
    <location>
        <begin position="110"/>
        <end position="160"/>
    </location>
</feature>